<evidence type="ECO:0000256" key="3">
    <source>
        <dbReference type="PROSITE-ProRule" id="PRU00023"/>
    </source>
</evidence>
<dbReference type="Pfam" id="PF14420">
    <property type="entry name" value="Clr5"/>
    <property type="match status" value="1"/>
</dbReference>
<dbReference type="InterPro" id="IPR025676">
    <property type="entry name" value="Clr5_dom"/>
</dbReference>
<dbReference type="OMA" id="LHYHYLL"/>
<dbReference type="SUPFAM" id="SSF48403">
    <property type="entry name" value="Ankyrin repeat"/>
    <property type="match status" value="3"/>
</dbReference>
<dbReference type="InParanoid" id="W3X063"/>
<feature type="repeat" description="ANK" evidence="3">
    <location>
        <begin position="1028"/>
        <end position="1060"/>
    </location>
</feature>
<dbReference type="RefSeq" id="XP_007837370.1">
    <property type="nucleotide sequence ID" value="XM_007839179.1"/>
</dbReference>
<dbReference type="eggNOG" id="KOG4177">
    <property type="taxonomic scope" value="Eukaryota"/>
</dbReference>
<dbReference type="KEGG" id="pfy:PFICI_10598"/>
<keyword evidence="6" id="KW-1185">Reference proteome</keyword>
<dbReference type="HOGENOM" id="CLU_008198_1_0_1"/>
<dbReference type="EMBL" id="KI912115">
    <property type="protein sequence ID" value="ETS78536.1"/>
    <property type="molecule type" value="Genomic_DNA"/>
</dbReference>
<dbReference type="Pfam" id="PF00023">
    <property type="entry name" value="Ank"/>
    <property type="match status" value="1"/>
</dbReference>
<dbReference type="InterPro" id="IPR002110">
    <property type="entry name" value="Ankyrin_rpt"/>
</dbReference>
<feature type="repeat" description="ANK" evidence="3">
    <location>
        <begin position="638"/>
        <end position="667"/>
    </location>
</feature>
<proteinExistence type="predicted"/>
<dbReference type="PANTHER" id="PTHR24198:SF165">
    <property type="entry name" value="ANKYRIN REPEAT-CONTAINING PROTEIN-RELATED"/>
    <property type="match status" value="1"/>
</dbReference>
<feature type="repeat" description="ANK" evidence="3">
    <location>
        <begin position="373"/>
        <end position="401"/>
    </location>
</feature>
<evidence type="ECO:0000256" key="2">
    <source>
        <dbReference type="ARBA" id="ARBA00023043"/>
    </source>
</evidence>
<dbReference type="PROSITE" id="PS50297">
    <property type="entry name" value="ANK_REP_REGION"/>
    <property type="match status" value="5"/>
</dbReference>
<evidence type="ECO:0000313" key="5">
    <source>
        <dbReference type="EMBL" id="ETS78536.1"/>
    </source>
</evidence>
<reference evidence="6" key="1">
    <citation type="journal article" date="2015" name="BMC Genomics">
        <title>Genomic and transcriptomic analysis of the endophytic fungus Pestalotiopsis fici reveals its lifestyle and high potential for synthesis of natural products.</title>
        <authorList>
            <person name="Wang X."/>
            <person name="Zhang X."/>
            <person name="Liu L."/>
            <person name="Xiang M."/>
            <person name="Wang W."/>
            <person name="Sun X."/>
            <person name="Che Y."/>
            <person name="Guo L."/>
            <person name="Liu G."/>
            <person name="Guo L."/>
            <person name="Wang C."/>
            <person name="Yin W.B."/>
            <person name="Stadler M."/>
            <person name="Zhang X."/>
            <person name="Liu X."/>
        </authorList>
    </citation>
    <scope>NUCLEOTIDE SEQUENCE [LARGE SCALE GENOMIC DNA]</scope>
    <source>
        <strain evidence="6">W106-1 / CGMCC3.15140</strain>
    </source>
</reference>
<evidence type="ECO:0000259" key="4">
    <source>
        <dbReference type="Pfam" id="PF14420"/>
    </source>
</evidence>
<dbReference type="PROSITE" id="PS50088">
    <property type="entry name" value="ANK_REPEAT"/>
    <property type="match status" value="6"/>
</dbReference>
<feature type="repeat" description="ANK" evidence="3">
    <location>
        <begin position="1069"/>
        <end position="1101"/>
    </location>
</feature>
<accession>W3X063</accession>
<feature type="repeat" description="ANK" evidence="3">
    <location>
        <begin position="1145"/>
        <end position="1171"/>
    </location>
</feature>
<dbReference type="Pfam" id="PF13637">
    <property type="entry name" value="Ank_4"/>
    <property type="match status" value="1"/>
</dbReference>
<keyword evidence="2 3" id="KW-0040">ANK repeat</keyword>
<dbReference type="InterPro" id="IPR036770">
    <property type="entry name" value="Ankyrin_rpt-contain_sf"/>
</dbReference>
<feature type="domain" description="Clr5" evidence="4">
    <location>
        <begin position="18"/>
        <end position="68"/>
    </location>
</feature>
<dbReference type="Gene3D" id="1.25.40.20">
    <property type="entry name" value="Ankyrin repeat-containing domain"/>
    <property type="match status" value="3"/>
</dbReference>
<name>W3X063_PESFW</name>
<keyword evidence="1" id="KW-0677">Repeat</keyword>
<protein>
    <recommendedName>
        <fullName evidence="4">Clr5 domain-containing protein</fullName>
    </recommendedName>
</protein>
<dbReference type="GeneID" id="19275611"/>
<sequence length="1446" mass="161644">MASSSDSHQRKYTARISNQEWEKWKDDIRTEFLGDKTVDEVVASLNNRGLNVTKPQLQHKAKQWRLHKNLSSDTWRYIDHTVRKRKADGKESVVILSGKRLCTKKTTPESPGSEIDLFVSTPRASSPSLAELVVFPRSLPWYQFLQNVSMKLLPAPKVLTTRGRNSRTQEPEDHGNDTISRLARYEQKDLAKFVTPATIQFVLSHLVRRTIQLLTKSEEIAKLQNAFLSVEWMAARFSSILPESFSGQNLQRASSLISNKDHDQQKTLSHIFIYLASNHFVLDEENGLESNLSTAEAFVLLIRLISLGSPRMLHNLIQFSRESLTLAAAVEELFQAAIIVGALDIVANILEKKPWMITVEMRTHIPFIGTLPPLHYAVSQGSVDLINILLKFQPDVNGISRTISGIAGWAPLSLAACHRAHQLSCRIADILLQNGANPYAGASPDPLSMCLGHGNNKLALQLIELGASADNFCRSEFNGIDIVDIYHNGTFFDATICATMSQRGSSLSDFSPFGLAASANDPQRSTHDENELNEVMDDEKEVVVLTLVEALTEMTDSPCGSDAMILAASRGHLSVMSYLRNQLGQEVDSTNGAMSPLYAAVLWNQVDAARQLLEWGACASMDERLLTSWIESKHGLPTPLHIAIQFGSSDMLELLIHHRCDIDQPSEFFTNIYSKQWRPSGWRSIEHKPDKSNREGALTCSAVSPLLFAVLQKQWDKAETLLALGAKPSGDVLFEASQQGRSELVARLLEKGVRPDESIRGGMTALEEAAKQGHEPVVLQLLDAGPTIINISFSALFCLPNTSTIQTLLRNYPITPTSRDERTKRSYLENAILRGHEDIVTLALEFDHDYYDSGALCAAVFQDITNHSPFTHLLLHELVTRRENSSCTKSQVQLSLESTAISMAAFYDRLDIIDTLSQSRIPGRCQVLAVRVDCLQDDSPEYHKTWRSRLAHDELLWYEWHNSQSPGASPLEYAAMGGSERASLRLLQEGCRPDVGSLHAAMSHLGDDVAEKFIEQCENVNMVYPFYHNYTTLQAAVRKRKRKLVEKLLAKGADINMYEPSKPGLFNEWGFPALTIAVSTGDTDLVSLLLKEGADVNTGHSSKAFCTALQLAVAEGYISIVKCLISHDADMSARRYPCFGFDIPGQGTPLEEAARRGRLDILQLLLDSGVSTLRYGRVQYVLSIIYAQKSGHHAILQALNDHRSWSAEDQEIYEELAEFPPDRGLFFHPKEYREAEFSKVVGETIWQLGLHHSLGWWKDEPLVPRAATSEGNFDRVSECFTNESDSDGEESTICVDENFSTVARIADATLDNSEELDRPEGDEVNLLGNETSQYSFDTELSFMEQSSIFHAIDGMDTLHHSLWPCNGDFEWSGDDGMNMFIDPEDILQWPGEDGMNMSVHPENQNSGTTFAGQQQDADEVMEMEGDIFEHIEWYQTHDRWDESFTN</sequence>
<organism evidence="5 6">
    <name type="scientific">Pestalotiopsis fici (strain W106-1 / CGMCC3.15140)</name>
    <dbReference type="NCBI Taxonomy" id="1229662"/>
    <lineage>
        <taxon>Eukaryota</taxon>
        <taxon>Fungi</taxon>
        <taxon>Dikarya</taxon>
        <taxon>Ascomycota</taxon>
        <taxon>Pezizomycotina</taxon>
        <taxon>Sordariomycetes</taxon>
        <taxon>Xylariomycetidae</taxon>
        <taxon>Amphisphaeriales</taxon>
        <taxon>Sporocadaceae</taxon>
        <taxon>Pestalotiopsis</taxon>
    </lineage>
</organism>
<evidence type="ECO:0000256" key="1">
    <source>
        <dbReference type="ARBA" id="ARBA00022737"/>
    </source>
</evidence>
<gene>
    <name evidence="5" type="ORF">PFICI_10598</name>
</gene>
<dbReference type="Proteomes" id="UP000030651">
    <property type="component" value="Unassembled WGS sequence"/>
</dbReference>
<dbReference type="OrthoDB" id="539213at2759"/>
<dbReference type="PANTHER" id="PTHR24198">
    <property type="entry name" value="ANKYRIN REPEAT AND PROTEIN KINASE DOMAIN-CONTAINING PROTEIN"/>
    <property type="match status" value="1"/>
</dbReference>
<dbReference type="Pfam" id="PF12796">
    <property type="entry name" value="Ank_2"/>
    <property type="match status" value="2"/>
</dbReference>
<dbReference type="SMART" id="SM00248">
    <property type="entry name" value="ANK"/>
    <property type="match status" value="14"/>
</dbReference>
<evidence type="ECO:0000313" key="6">
    <source>
        <dbReference type="Proteomes" id="UP000030651"/>
    </source>
</evidence>
<feature type="repeat" description="ANK" evidence="3">
    <location>
        <begin position="1107"/>
        <end position="1136"/>
    </location>
</feature>